<dbReference type="Proteomes" id="UP000219689">
    <property type="component" value="Unassembled WGS sequence"/>
</dbReference>
<keyword evidence="2" id="KW-0472">Membrane</keyword>
<protein>
    <submittedName>
        <fullName evidence="3">Uncharacterized protein</fullName>
    </submittedName>
</protein>
<dbReference type="EMBL" id="NXNI01000001">
    <property type="protein sequence ID" value="PCR91347.1"/>
    <property type="molecule type" value="Genomic_DNA"/>
</dbReference>
<proteinExistence type="predicted"/>
<dbReference type="OrthoDB" id="187600at2157"/>
<reference evidence="3 4" key="1">
    <citation type="submission" date="2017-09" db="EMBL/GenBank/DDBJ databases">
        <title>Genome sequences of Natrinema ejinorence JCM 13890T.</title>
        <authorList>
            <person name="Roh S.W."/>
            <person name="Kim Y.B."/>
            <person name="Kim J.Y."/>
        </authorList>
    </citation>
    <scope>NUCLEOTIDE SEQUENCE [LARGE SCALE GENOMIC DNA]</scope>
    <source>
        <strain evidence="3 4">JCM 13890</strain>
    </source>
</reference>
<evidence type="ECO:0000313" key="4">
    <source>
        <dbReference type="Proteomes" id="UP000219689"/>
    </source>
</evidence>
<keyword evidence="2" id="KW-0812">Transmembrane</keyword>
<sequence length="207" mass="21507">MGLRTSIGERSTAASGSESTAARSRWRHLGGHLLTAVGLVAFTYAVLRVLGPRDDVPVQSVDEVRAEMDDVVPEELQRLADDAPDDRSSSIDTIRNRVGSSVPDEITEIAIDGPGSDASETDPDVASAPDANESEGGGDALGEAATSAEYTAGERADEEIAERAASNVQADPAEPGELTVAEDIADELLDTGPDADAESEDDADAEE</sequence>
<feature type="compositionally biased region" description="Low complexity" evidence="1">
    <location>
        <begin position="8"/>
        <end position="21"/>
    </location>
</feature>
<comment type="caution">
    <text evidence="3">The sequence shown here is derived from an EMBL/GenBank/DDBJ whole genome shotgun (WGS) entry which is preliminary data.</text>
</comment>
<keyword evidence="2" id="KW-1133">Transmembrane helix</keyword>
<gene>
    <name evidence="3" type="ORF">CP557_12935</name>
</gene>
<accession>A0A2A5QWZ9</accession>
<name>A0A2A5QWZ9_9EURY</name>
<evidence type="ECO:0000256" key="2">
    <source>
        <dbReference type="SAM" id="Phobius"/>
    </source>
</evidence>
<dbReference type="AlphaFoldDB" id="A0A2A5QWZ9"/>
<evidence type="ECO:0000256" key="1">
    <source>
        <dbReference type="SAM" id="MobiDB-lite"/>
    </source>
</evidence>
<feature type="region of interest" description="Disordered" evidence="1">
    <location>
        <begin position="110"/>
        <end position="207"/>
    </location>
</feature>
<feature type="transmembrane region" description="Helical" evidence="2">
    <location>
        <begin position="33"/>
        <end position="51"/>
    </location>
</feature>
<feature type="compositionally biased region" description="Acidic residues" evidence="1">
    <location>
        <begin position="183"/>
        <end position="207"/>
    </location>
</feature>
<evidence type="ECO:0000313" key="3">
    <source>
        <dbReference type="EMBL" id="PCR91347.1"/>
    </source>
</evidence>
<organism evidence="3 4">
    <name type="scientific">Natrinema ejinorense</name>
    <dbReference type="NCBI Taxonomy" id="373386"/>
    <lineage>
        <taxon>Archaea</taxon>
        <taxon>Methanobacteriati</taxon>
        <taxon>Methanobacteriota</taxon>
        <taxon>Stenosarchaea group</taxon>
        <taxon>Halobacteria</taxon>
        <taxon>Halobacteriales</taxon>
        <taxon>Natrialbaceae</taxon>
        <taxon>Natrinema</taxon>
    </lineage>
</organism>
<keyword evidence="4" id="KW-1185">Reference proteome</keyword>
<feature type="region of interest" description="Disordered" evidence="1">
    <location>
        <begin position="1"/>
        <end position="21"/>
    </location>
</feature>
<dbReference type="RefSeq" id="WP_097380288.1">
    <property type="nucleotide sequence ID" value="NZ_NXNI01000001.1"/>
</dbReference>